<gene>
    <name evidence="3" type="ORF">ABR69_04655</name>
</gene>
<organism evidence="3 4">
    <name type="scientific">OM182 bacterium BACL3 MAG-120507-bin80</name>
    <dbReference type="NCBI Taxonomy" id="1655577"/>
    <lineage>
        <taxon>Bacteria</taxon>
        <taxon>Pseudomonadati</taxon>
        <taxon>Pseudomonadota</taxon>
        <taxon>Gammaproteobacteria</taxon>
        <taxon>OMG group</taxon>
        <taxon>OM182 clade</taxon>
    </lineage>
</organism>
<dbReference type="InterPro" id="IPR013740">
    <property type="entry name" value="Redoxin"/>
</dbReference>
<dbReference type="EMBL" id="LIBB01000011">
    <property type="protein sequence ID" value="KRO73301.1"/>
    <property type="molecule type" value="Genomic_DNA"/>
</dbReference>
<reference evidence="3 4" key="1">
    <citation type="submission" date="2015-10" db="EMBL/GenBank/DDBJ databases">
        <title>Metagenome-Assembled Genomes uncover a global brackish microbiome.</title>
        <authorList>
            <person name="Hugerth L.W."/>
            <person name="Larsson J."/>
            <person name="Alneberg J."/>
            <person name="Lindh M.V."/>
            <person name="Legrand C."/>
            <person name="Pinhassi J."/>
            <person name="Andersson A.F."/>
        </authorList>
    </citation>
    <scope>NUCLEOTIDE SEQUENCE [LARGE SCALE GENOMIC DNA]</scope>
    <source>
        <strain evidence="3">BACL4 MAG-120507-bin80</strain>
    </source>
</reference>
<dbReference type="Gene3D" id="3.40.30.10">
    <property type="entry name" value="Glutaredoxin"/>
    <property type="match status" value="1"/>
</dbReference>
<dbReference type="AlphaFoldDB" id="A0A0R2SEP0"/>
<feature type="signal peptide" evidence="1">
    <location>
        <begin position="1"/>
        <end position="39"/>
    </location>
</feature>
<dbReference type="SUPFAM" id="SSF52833">
    <property type="entry name" value="Thioredoxin-like"/>
    <property type="match status" value="1"/>
</dbReference>
<protein>
    <recommendedName>
        <fullName evidence="2">Redoxin domain-containing protein</fullName>
    </recommendedName>
</protein>
<feature type="domain" description="Redoxin" evidence="2">
    <location>
        <begin position="46"/>
        <end position="158"/>
    </location>
</feature>
<dbReference type="GO" id="GO:0016491">
    <property type="term" value="F:oxidoreductase activity"/>
    <property type="evidence" value="ECO:0007669"/>
    <property type="project" value="InterPro"/>
</dbReference>
<dbReference type="Proteomes" id="UP000051934">
    <property type="component" value="Unassembled WGS sequence"/>
</dbReference>
<evidence type="ECO:0000313" key="4">
    <source>
        <dbReference type="Proteomes" id="UP000051934"/>
    </source>
</evidence>
<sequence>MRSLRIVRPASLTGRLGRGLALAASLLVTQAALLPQALAEDDWLRSIPEFALSDQAGVTHALGEYADRDLLVLYVQGVGCPIARIAVPSYREVRAEFESKNVEFMMFNSNIQDNIPRIAREVDEFGIDFTVLKDEGQGLAKALGVERTAEVFVVDPKTREVFYRGPINDKLGYETQKNNASAHYLKDALNTVLAGGKVDMDDVPDSKGCLVAIF</sequence>
<dbReference type="PANTHER" id="PTHR43640">
    <property type="entry name" value="OS07G0260300 PROTEIN"/>
    <property type="match status" value="1"/>
</dbReference>
<dbReference type="InterPro" id="IPR047262">
    <property type="entry name" value="PRX-like1"/>
</dbReference>
<accession>A0A0R2SEP0</accession>
<evidence type="ECO:0000313" key="3">
    <source>
        <dbReference type="EMBL" id="KRO73301.1"/>
    </source>
</evidence>
<dbReference type="InterPro" id="IPR036249">
    <property type="entry name" value="Thioredoxin-like_sf"/>
</dbReference>
<name>A0A0R2SEP0_9GAMM</name>
<evidence type="ECO:0000259" key="2">
    <source>
        <dbReference type="Pfam" id="PF08534"/>
    </source>
</evidence>
<evidence type="ECO:0000256" key="1">
    <source>
        <dbReference type="SAM" id="SignalP"/>
    </source>
</evidence>
<keyword evidence="1" id="KW-0732">Signal</keyword>
<dbReference type="Pfam" id="PF08534">
    <property type="entry name" value="Redoxin"/>
    <property type="match status" value="1"/>
</dbReference>
<feature type="chain" id="PRO_5006586940" description="Redoxin domain-containing protein" evidence="1">
    <location>
        <begin position="40"/>
        <end position="214"/>
    </location>
</feature>
<dbReference type="PANTHER" id="PTHR43640:SF1">
    <property type="entry name" value="THIOREDOXIN-DEPENDENT PEROXIREDOXIN"/>
    <property type="match status" value="1"/>
</dbReference>
<comment type="caution">
    <text evidence="3">The sequence shown here is derived from an EMBL/GenBank/DDBJ whole genome shotgun (WGS) entry which is preliminary data.</text>
</comment>
<proteinExistence type="predicted"/>